<accession>A0A9P6AP25</accession>
<feature type="compositionally biased region" description="Acidic residues" evidence="1">
    <location>
        <begin position="204"/>
        <end position="227"/>
    </location>
</feature>
<feature type="region of interest" description="Disordered" evidence="1">
    <location>
        <begin position="310"/>
        <end position="337"/>
    </location>
</feature>
<feature type="region of interest" description="Disordered" evidence="1">
    <location>
        <begin position="407"/>
        <end position="430"/>
    </location>
</feature>
<feature type="compositionally biased region" description="Basic and acidic residues" evidence="1">
    <location>
        <begin position="228"/>
        <end position="240"/>
    </location>
</feature>
<evidence type="ECO:0000313" key="3">
    <source>
        <dbReference type="Proteomes" id="UP000886523"/>
    </source>
</evidence>
<feature type="region of interest" description="Disordered" evidence="1">
    <location>
        <begin position="275"/>
        <end position="295"/>
    </location>
</feature>
<keyword evidence="3" id="KW-1185">Reference proteome</keyword>
<dbReference type="Proteomes" id="UP000886523">
    <property type="component" value="Unassembled WGS sequence"/>
</dbReference>
<evidence type="ECO:0000256" key="1">
    <source>
        <dbReference type="SAM" id="MobiDB-lite"/>
    </source>
</evidence>
<proteinExistence type="predicted"/>
<feature type="region of interest" description="Disordered" evidence="1">
    <location>
        <begin position="162"/>
        <end position="256"/>
    </location>
</feature>
<feature type="compositionally biased region" description="Acidic residues" evidence="1">
    <location>
        <begin position="168"/>
        <end position="177"/>
    </location>
</feature>
<feature type="compositionally biased region" description="Polar residues" evidence="1">
    <location>
        <begin position="413"/>
        <end position="422"/>
    </location>
</feature>
<name>A0A9P6AP25_9AGAM</name>
<organism evidence="2 3">
    <name type="scientific">Hydnum rufescens UP504</name>
    <dbReference type="NCBI Taxonomy" id="1448309"/>
    <lineage>
        <taxon>Eukaryota</taxon>
        <taxon>Fungi</taxon>
        <taxon>Dikarya</taxon>
        <taxon>Basidiomycota</taxon>
        <taxon>Agaricomycotina</taxon>
        <taxon>Agaricomycetes</taxon>
        <taxon>Cantharellales</taxon>
        <taxon>Hydnaceae</taxon>
        <taxon>Hydnum</taxon>
    </lineage>
</organism>
<dbReference type="AlphaFoldDB" id="A0A9P6AP25"/>
<comment type="caution">
    <text evidence="2">The sequence shown here is derived from an EMBL/GenBank/DDBJ whole genome shotgun (WGS) entry which is preliminary data.</text>
</comment>
<sequence>MQPGNNNLEGHEMISERDAPKFTGRNLREFLADYEVGTGEAGWDESQKCKQLPLYCKKAVRDLISTFEEVTSGHGWDALKKRLSDLYQPDYHKPRYTRRDIERFIKKNRIISKSLQKDIYEDLKISNPNLDRSVAQDVDIIKKIALSILDKDSVYSQITYTRSRTSDFESDDSEDDERETRKPAKSKKTKKSSKDLYSDLKDSDSEDTESGNDSDSESSSEDDPSSSEDERQRRQKDIIRRNVIGKQKSSDPRVEQLTEDVRRLTLQLETHDKSLGSAQKFGKNAADTRGSDDKVDQLAEEVRRLSRKISEKSIGEERPGRLGGKRELFDPGSKPRSDNTPKFCWFCRQMGTHIPGIRNCPECHQLLREGLLIDNGYRILMANGDRLPSFQDLGNETVEQYIRKMHRKKDTPPHQSHTSSATLVAPWSQAPDTDHHINNSNWFSMDAE</sequence>
<dbReference type="EMBL" id="MU129039">
    <property type="protein sequence ID" value="KAF9509283.1"/>
    <property type="molecule type" value="Genomic_DNA"/>
</dbReference>
<evidence type="ECO:0000313" key="2">
    <source>
        <dbReference type="EMBL" id="KAF9509283.1"/>
    </source>
</evidence>
<protein>
    <submittedName>
        <fullName evidence="2">Uncharacterized protein</fullName>
    </submittedName>
</protein>
<feature type="compositionally biased region" description="Basic and acidic residues" evidence="1">
    <location>
        <begin position="192"/>
        <end position="203"/>
    </location>
</feature>
<reference evidence="2" key="1">
    <citation type="journal article" date="2020" name="Nat. Commun.">
        <title>Large-scale genome sequencing of mycorrhizal fungi provides insights into the early evolution of symbiotic traits.</title>
        <authorList>
            <person name="Miyauchi S."/>
            <person name="Kiss E."/>
            <person name="Kuo A."/>
            <person name="Drula E."/>
            <person name="Kohler A."/>
            <person name="Sanchez-Garcia M."/>
            <person name="Morin E."/>
            <person name="Andreopoulos B."/>
            <person name="Barry K.W."/>
            <person name="Bonito G."/>
            <person name="Buee M."/>
            <person name="Carver A."/>
            <person name="Chen C."/>
            <person name="Cichocki N."/>
            <person name="Clum A."/>
            <person name="Culley D."/>
            <person name="Crous P.W."/>
            <person name="Fauchery L."/>
            <person name="Girlanda M."/>
            <person name="Hayes R.D."/>
            <person name="Keri Z."/>
            <person name="LaButti K."/>
            <person name="Lipzen A."/>
            <person name="Lombard V."/>
            <person name="Magnuson J."/>
            <person name="Maillard F."/>
            <person name="Murat C."/>
            <person name="Nolan M."/>
            <person name="Ohm R.A."/>
            <person name="Pangilinan J."/>
            <person name="Pereira M.F."/>
            <person name="Perotto S."/>
            <person name="Peter M."/>
            <person name="Pfister S."/>
            <person name="Riley R."/>
            <person name="Sitrit Y."/>
            <person name="Stielow J.B."/>
            <person name="Szollosi G."/>
            <person name="Zifcakova L."/>
            <person name="Stursova M."/>
            <person name="Spatafora J.W."/>
            <person name="Tedersoo L."/>
            <person name="Vaario L.M."/>
            <person name="Yamada A."/>
            <person name="Yan M."/>
            <person name="Wang P."/>
            <person name="Xu J."/>
            <person name="Bruns T."/>
            <person name="Baldrian P."/>
            <person name="Vilgalys R."/>
            <person name="Dunand C."/>
            <person name="Henrissat B."/>
            <person name="Grigoriev I.V."/>
            <person name="Hibbett D."/>
            <person name="Nagy L.G."/>
            <person name="Martin F.M."/>
        </authorList>
    </citation>
    <scope>NUCLEOTIDE SEQUENCE</scope>
    <source>
        <strain evidence="2">UP504</strain>
    </source>
</reference>
<gene>
    <name evidence="2" type="ORF">BS47DRAFT_1365390</name>
</gene>